<reference evidence="1" key="1">
    <citation type="submission" date="2023-06" db="EMBL/GenBank/DDBJ databases">
        <authorList>
            <consortium name="Lawrence Berkeley National Laboratory"/>
            <person name="Ahrendt S."/>
            <person name="Sahu N."/>
            <person name="Indic B."/>
            <person name="Wong-Bajracharya J."/>
            <person name="Merenyi Z."/>
            <person name="Ke H.-M."/>
            <person name="Monk M."/>
            <person name="Kocsube S."/>
            <person name="Drula E."/>
            <person name="Lipzen A."/>
            <person name="Balint B."/>
            <person name="Henrissat B."/>
            <person name="Andreopoulos B."/>
            <person name="Martin F.M."/>
            <person name="Harder C.B."/>
            <person name="Rigling D."/>
            <person name="Ford K.L."/>
            <person name="Foster G.D."/>
            <person name="Pangilinan J."/>
            <person name="Papanicolaou A."/>
            <person name="Barry K."/>
            <person name="LaButti K."/>
            <person name="Viragh M."/>
            <person name="Koriabine M."/>
            <person name="Yan M."/>
            <person name="Riley R."/>
            <person name="Champramary S."/>
            <person name="Plett K.L."/>
            <person name="Tsai I.J."/>
            <person name="Slot J."/>
            <person name="Sipos G."/>
            <person name="Plett J."/>
            <person name="Nagy L.G."/>
            <person name="Grigoriev I.V."/>
        </authorList>
    </citation>
    <scope>NUCLEOTIDE SEQUENCE</scope>
    <source>
        <strain evidence="1">CCBAS 213</strain>
    </source>
</reference>
<dbReference type="Proteomes" id="UP001175211">
    <property type="component" value="Unassembled WGS sequence"/>
</dbReference>
<dbReference type="GeneID" id="85356776"/>
<proteinExistence type="predicted"/>
<evidence type="ECO:0000313" key="1">
    <source>
        <dbReference type="EMBL" id="KAK0458220.1"/>
    </source>
</evidence>
<dbReference type="EMBL" id="JAUEPS010000018">
    <property type="protein sequence ID" value="KAK0458220.1"/>
    <property type="molecule type" value="Genomic_DNA"/>
</dbReference>
<accession>A0AA39KE01</accession>
<comment type="caution">
    <text evidence="1">The sequence shown here is derived from an EMBL/GenBank/DDBJ whole genome shotgun (WGS) entry which is preliminary data.</text>
</comment>
<keyword evidence="2" id="KW-1185">Reference proteome</keyword>
<dbReference type="RefSeq" id="XP_060330508.1">
    <property type="nucleotide sequence ID" value="XM_060473228.1"/>
</dbReference>
<sequence length="163" mass="18559">MKHLLDYLHQHLSPALMIGSDFLDRSPCRRYQEQWKVLGSAVRDGRCTMDCQSRCSSSGISGTMSFLPAEHRRPGHKYNSSTCYDNRISSSQGFVAWPVASVLSHHIELRRRGAVLRSVCRKRYIGEHHGVQKLGNTRLPSTCRPLYVESLACIRLSLVIVYR</sequence>
<evidence type="ECO:0000313" key="2">
    <source>
        <dbReference type="Proteomes" id="UP001175211"/>
    </source>
</evidence>
<name>A0AA39KE01_ARMTA</name>
<protein>
    <submittedName>
        <fullName evidence="1">Uncharacterized protein</fullName>
    </submittedName>
</protein>
<dbReference type="AlphaFoldDB" id="A0AA39KE01"/>
<gene>
    <name evidence="1" type="ORF">EV420DRAFT_1544244</name>
</gene>
<organism evidence="1 2">
    <name type="scientific">Armillaria tabescens</name>
    <name type="common">Ringless honey mushroom</name>
    <name type="synonym">Agaricus tabescens</name>
    <dbReference type="NCBI Taxonomy" id="1929756"/>
    <lineage>
        <taxon>Eukaryota</taxon>
        <taxon>Fungi</taxon>
        <taxon>Dikarya</taxon>
        <taxon>Basidiomycota</taxon>
        <taxon>Agaricomycotina</taxon>
        <taxon>Agaricomycetes</taxon>
        <taxon>Agaricomycetidae</taxon>
        <taxon>Agaricales</taxon>
        <taxon>Marasmiineae</taxon>
        <taxon>Physalacriaceae</taxon>
        <taxon>Desarmillaria</taxon>
    </lineage>
</organism>